<evidence type="ECO:0000313" key="1">
    <source>
        <dbReference type="EMBL" id="MBB3899303.1"/>
    </source>
</evidence>
<sequence>PVQLLAYHVAVLKGTDVDQPRNLAKSVTVE</sequence>
<keyword evidence="1" id="KW-0808">Transferase</keyword>
<evidence type="ECO:0000313" key="3">
    <source>
        <dbReference type="Proteomes" id="UP000553193"/>
    </source>
</evidence>
<dbReference type="SUPFAM" id="SSF53697">
    <property type="entry name" value="SIS domain"/>
    <property type="match status" value="1"/>
</dbReference>
<name>A0A840AFQ4_9PROT</name>
<feature type="non-terminal residue" evidence="1">
    <location>
        <position position="1"/>
    </location>
</feature>
<accession>A0A840AFQ4</accession>
<dbReference type="InterPro" id="IPR046348">
    <property type="entry name" value="SIS_dom_sf"/>
</dbReference>
<keyword evidence="1" id="KW-0413">Isomerase</keyword>
<dbReference type="FunFam" id="3.40.50.10490:FF:000025">
    <property type="entry name" value="Glucosamine--fructose-6-phosphate aminotransferase [isomerizing]"/>
    <property type="match status" value="1"/>
</dbReference>
<dbReference type="Proteomes" id="UP000553193">
    <property type="component" value="Unassembled WGS sequence"/>
</dbReference>
<dbReference type="Gene3D" id="3.40.50.10490">
    <property type="entry name" value="Glucose-6-phosphate isomerase like protein, domain 1"/>
    <property type="match status" value="2"/>
</dbReference>
<evidence type="ECO:0000313" key="2">
    <source>
        <dbReference type="EMBL" id="MBB3900518.1"/>
    </source>
</evidence>
<dbReference type="EMBL" id="JACIDJ010000004">
    <property type="protein sequence ID" value="MBB3899303.1"/>
    <property type="molecule type" value="Genomic_DNA"/>
</dbReference>
<dbReference type="GO" id="GO:1901135">
    <property type="term" value="P:carbohydrate derivative metabolic process"/>
    <property type="evidence" value="ECO:0007669"/>
    <property type="project" value="InterPro"/>
</dbReference>
<dbReference type="EMBL" id="JACIDJ010000017">
    <property type="protein sequence ID" value="MBB3900518.1"/>
    <property type="molecule type" value="Genomic_DNA"/>
</dbReference>
<comment type="caution">
    <text evidence="1">The sequence shown here is derived from an EMBL/GenBank/DDBJ whole genome shotgun (WGS) entry which is preliminary data.</text>
</comment>
<dbReference type="GO" id="GO:0016740">
    <property type="term" value="F:transferase activity"/>
    <property type="evidence" value="ECO:0007669"/>
    <property type="project" value="UniProtKB-KW"/>
</dbReference>
<organism evidence="1 3">
    <name type="scientific">Roseococcus suduntuyensis</name>
    <dbReference type="NCBI Taxonomy" id="455361"/>
    <lineage>
        <taxon>Bacteria</taxon>
        <taxon>Pseudomonadati</taxon>
        <taxon>Pseudomonadota</taxon>
        <taxon>Alphaproteobacteria</taxon>
        <taxon>Acetobacterales</taxon>
        <taxon>Roseomonadaceae</taxon>
        <taxon>Roseococcus</taxon>
    </lineage>
</organism>
<proteinExistence type="predicted"/>
<dbReference type="AlphaFoldDB" id="A0A840AFQ4"/>
<protein>
    <submittedName>
        <fullName evidence="1">Glucosamine 6-phosphate synthetase-like amidotransferase/phosphosugar isomerase protein</fullName>
    </submittedName>
</protein>
<dbReference type="GO" id="GO:0097367">
    <property type="term" value="F:carbohydrate derivative binding"/>
    <property type="evidence" value="ECO:0007669"/>
    <property type="project" value="InterPro"/>
</dbReference>
<dbReference type="GO" id="GO:0016853">
    <property type="term" value="F:isomerase activity"/>
    <property type="evidence" value="ECO:0007669"/>
    <property type="project" value="UniProtKB-KW"/>
</dbReference>
<gene>
    <name evidence="1" type="ORF">GGQ83_002751</name>
    <name evidence="2" type="ORF">GGQ83_004002</name>
</gene>
<reference evidence="1 3" key="1">
    <citation type="submission" date="2020-08" db="EMBL/GenBank/DDBJ databases">
        <title>Genomic Encyclopedia of Type Strains, Phase IV (KMG-IV): sequencing the most valuable type-strain genomes for metagenomic binning, comparative biology and taxonomic classification.</title>
        <authorList>
            <person name="Goeker M."/>
        </authorList>
    </citation>
    <scope>NUCLEOTIDE SEQUENCE [LARGE SCALE GENOMIC DNA]</scope>
    <source>
        <strain evidence="1 3">DSM 19979</strain>
    </source>
</reference>
<keyword evidence="3" id="KW-1185">Reference proteome</keyword>